<sequence length="111" mass="12726">MWYMLQGMLGWRNGASRCLRCISVPGKVPEEAHLVDPNCCWVCFIPLNTRQKVIHGMISWSVDCSGVPSFNLRRGRAADQPTCILVRRNQYIQQKLVWVDSCFRSIARIAD</sequence>
<reference evidence="1 2" key="1">
    <citation type="journal article" date="2009" name="Nature">
        <title>The Sorghum bicolor genome and the diversification of grasses.</title>
        <authorList>
            <person name="Paterson A.H."/>
            <person name="Bowers J.E."/>
            <person name="Bruggmann R."/>
            <person name="Dubchak I."/>
            <person name="Grimwood J."/>
            <person name="Gundlach H."/>
            <person name="Haberer G."/>
            <person name="Hellsten U."/>
            <person name="Mitros T."/>
            <person name="Poliakov A."/>
            <person name="Schmutz J."/>
            <person name="Spannagl M."/>
            <person name="Tang H."/>
            <person name="Wang X."/>
            <person name="Wicker T."/>
            <person name="Bharti A.K."/>
            <person name="Chapman J."/>
            <person name="Feltus F.A."/>
            <person name="Gowik U."/>
            <person name="Grigoriev I.V."/>
            <person name="Lyons E."/>
            <person name="Maher C.A."/>
            <person name="Martis M."/>
            <person name="Narechania A."/>
            <person name="Otillar R.P."/>
            <person name="Penning B.W."/>
            <person name="Salamov A.A."/>
            <person name="Wang Y."/>
            <person name="Zhang L."/>
            <person name="Carpita N.C."/>
            <person name="Freeling M."/>
            <person name="Gingle A.R."/>
            <person name="Hash C.T."/>
            <person name="Keller B."/>
            <person name="Klein P."/>
            <person name="Kresovich S."/>
            <person name="McCann M.C."/>
            <person name="Ming R."/>
            <person name="Peterson D.G."/>
            <person name="Mehboob-ur-Rahman"/>
            <person name="Ware D."/>
            <person name="Westhoff P."/>
            <person name="Mayer K.F."/>
            <person name="Messing J."/>
            <person name="Rokhsar D.S."/>
        </authorList>
    </citation>
    <scope>NUCLEOTIDE SEQUENCE [LARGE SCALE GENOMIC DNA]</scope>
    <source>
        <strain evidence="2">cv. BTx623</strain>
    </source>
</reference>
<name>A0A1Z5RLS5_SORBI</name>
<evidence type="ECO:0000313" key="2">
    <source>
        <dbReference type="Proteomes" id="UP000000768"/>
    </source>
</evidence>
<reference evidence="2" key="2">
    <citation type="journal article" date="2018" name="Plant J.">
        <title>The Sorghum bicolor reference genome: improved assembly, gene annotations, a transcriptome atlas, and signatures of genome organization.</title>
        <authorList>
            <person name="McCormick R.F."/>
            <person name="Truong S.K."/>
            <person name="Sreedasyam A."/>
            <person name="Jenkins J."/>
            <person name="Shu S."/>
            <person name="Sims D."/>
            <person name="Kennedy M."/>
            <person name="Amirebrahimi M."/>
            <person name="Weers B.D."/>
            <person name="McKinley B."/>
            <person name="Mattison A."/>
            <person name="Morishige D.T."/>
            <person name="Grimwood J."/>
            <person name="Schmutz J."/>
            <person name="Mullet J.E."/>
        </authorList>
    </citation>
    <scope>NUCLEOTIDE SEQUENCE [LARGE SCALE GENOMIC DNA]</scope>
    <source>
        <strain evidence="2">cv. BTx623</strain>
    </source>
</reference>
<dbReference type="AlphaFoldDB" id="A0A1Z5RLS5"/>
<accession>A0A1Z5RLS5</accession>
<keyword evidence="2" id="KW-1185">Reference proteome</keyword>
<proteinExistence type="predicted"/>
<organism evidence="1 2">
    <name type="scientific">Sorghum bicolor</name>
    <name type="common">Sorghum</name>
    <name type="synonym">Sorghum vulgare</name>
    <dbReference type="NCBI Taxonomy" id="4558"/>
    <lineage>
        <taxon>Eukaryota</taxon>
        <taxon>Viridiplantae</taxon>
        <taxon>Streptophyta</taxon>
        <taxon>Embryophyta</taxon>
        <taxon>Tracheophyta</taxon>
        <taxon>Spermatophyta</taxon>
        <taxon>Magnoliopsida</taxon>
        <taxon>Liliopsida</taxon>
        <taxon>Poales</taxon>
        <taxon>Poaceae</taxon>
        <taxon>PACMAD clade</taxon>
        <taxon>Panicoideae</taxon>
        <taxon>Andropogonodae</taxon>
        <taxon>Andropogoneae</taxon>
        <taxon>Sorghinae</taxon>
        <taxon>Sorghum</taxon>
    </lineage>
</organism>
<dbReference type="InParanoid" id="A0A1Z5RLS5"/>
<protein>
    <submittedName>
        <fullName evidence="1">Uncharacterized protein</fullName>
    </submittedName>
</protein>
<gene>
    <name evidence="1" type="ORF">SORBI_3004G089450</name>
</gene>
<dbReference type="Gramene" id="OQU84627">
    <property type="protein sequence ID" value="OQU84627"/>
    <property type="gene ID" value="SORBI_3004G089450"/>
</dbReference>
<dbReference type="Proteomes" id="UP000000768">
    <property type="component" value="Chromosome 4"/>
</dbReference>
<evidence type="ECO:0000313" key="1">
    <source>
        <dbReference type="EMBL" id="OQU84627.1"/>
    </source>
</evidence>
<dbReference type="EMBL" id="CM000763">
    <property type="protein sequence ID" value="OQU84627.1"/>
    <property type="molecule type" value="Genomic_DNA"/>
</dbReference>